<dbReference type="AlphaFoldDB" id="A0A2A2KE46"/>
<dbReference type="OrthoDB" id="5826274at2759"/>
<evidence type="ECO:0000313" key="1">
    <source>
        <dbReference type="EMBL" id="PAV72296.1"/>
    </source>
</evidence>
<evidence type="ECO:0000313" key="2">
    <source>
        <dbReference type="Proteomes" id="UP000218231"/>
    </source>
</evidence>
<proteinExistence type="predicted"/>
<sequence length="135" mass="15412">MINPPEEFLHPREETMVPVANDFWKALIQGNVQDMSLQPESAVIDHLAPYGVKNLPPAPPSTDPIVIQTAGLAKQLIKENNHCVEDFINKTVVPQLTNVDGRQYDHLMPLSFDEQQFIRDKEREENEKRLANRSN</sequence>
<dbReference type="EMBL" id="LIAE01008837">
    <property type="protein sequence ID" value="PAV72296.1"/>
    <property type="molecule type" value="Genomic_DNA"/>
</dbReference>
<name>A0A2A2KE46_9BILA</name>
<gene>
    <name evidence="1" type="ORF">WR25_00092</name>
</gene>
<reference evidence="1 2" key="1">
    <citation type="journal article" date="2017" name="Curr. Biol.">
        <title>Genome architecture and evolution of a unichromosomal asexual nematode.</title>
        <authorList>
            <person name="Fradin H."/>
            <person name="Zegar C."/>
            <person name="Gutwein M."/>
            <person name="Lucas J."/>
            <person name="Kovtun M."/>
            <person name="Corcoran D."/>
            <person name="Baugh L.R."/>
            <person name="Kiontke K."/>
            <person name="Gunsalus K."/>
            <person name="Fitch D.H."/>
            <person name="Piano F."/>
        </authorList>
    </citation>
    <scope>NUCLEOTIDE SEQUENCE [LARGE SCALE GENOMIC DNA]</scope>
    <source>
        <strain evidence="1">PF1309</strain>
    </source>
</reference>
<dbReference type="Proteomes" id="UP000218231">
    <property type="component" value="Unassembled WGS sequence"/>
</dbReference>
<organism evidence="1 2">
    <name type="scientific">Diploscapter pachys</name>
    <dbReference type="NCBI Taxonomy" id="2018661"/>
    <lineage>
        <taxon>Eukaryota</taxon>
        <taxon>Metazoa</taxon>
        <taxon>Ecdysozoa</taxon>
        <taxon>Nematoda</taxon>
        <taxon>Chromadorea</taxon>
        <taxon>Rhabditida</taxon>
        <taxon>Rhabditina</taxon>
        <taxon>Rhabditomorpha</taxon>
        <taxon>Rhabditoidea</taxon>
        <taxon>Rhabditidae</taxon>
        <taxon>Diploscapter</taxon>
    </lineage>
</organism>
<protein>
    <submittedName>
        <fullName evidence="1">Uncharacterized protein</fullName>
    </submittedName>
</protein>
<accession>A0A2A2KE46</accession>
<comment type="caution">
    <text evidence="1">The sequence shown here is derived from an EMBL/GenBank/DDBJ whole genome shotgun (WGS) entry which is preliminary data.</text>
</comment>
<keyword evidence="2" id="KW-1185">Reference proteome</keyword>